<name>A0A8H6SFU0_MYCCL</name>
<dbReference type="EMBL" id="JACAZE010000015">
    <property type="protein sequence ID" value="KAF7297975.1"/>
    <property type="molecule type" value="Genomic_DNA"/>
</dbReference>
<dbReference type="OrthoDB" id="5297217at2759"/>
<proteinExistence type="predicted"/>
<sequence>MLVDTKFHHVAQPLFYASLDARLVRPDLAISLLHHPHLAKYVRHLTERGAITHTTLAAISACTNLTSLTWIDDLPSSPHSPSAFSRNRNADTETRALISLAAQRTRLPHLSSLTLRTYNDLTPEAWTQLTAIPNLTRLSLWCFASLGNTWSSGLLAESLTHLELCVGALSSADCISLFSGLPLLQDLRLKGAPSSIIPRILALLPALHTLDTDFMWRRQSTENYQPHPAIQLRHLAVRTSTSTHERMYAWLDDLGQPTDSFRLQAFAFRTTHVVPSGFVRGLPSTLREFMVGEAQLHPVDLQFLCQSMRGLERLECGLRTSEISVVQAAIQAGKKLREIKIFVEGIKLGLEQATEWMLGHENLRVIGVNSDVFKGTWVAGPALQVEEAIVDGNRWGT</sequence>
<reference evidence="1" key="1">
    <citation type="submission" date="2020-05" db="EMBL/GenBank/DDBJ databases">
        <title>Mycena genomes resolve the evolution of fungal bioluminescence.</title>
        <authorList>
            <person name="Tsai I.J."/>
        </authorList>
    </citation>
    <scope>NUCLEOTIDE SEQUENCE</scope>
    <source>
        <strain evidence="1">110903Hualien_Pintung</strain>
    </source>
</reference>
<evidence type="ECO:0000313" key="2">
    <source>
        <dbReference type="Proteomes" id="UP000613580"/>
    </source>
</evidence>
<dbReference type="Proteomes" id="UP000613580">
    <property type="component" value="Unassembled WGS sequence"/>
</dbReference>
<organism evidence="1 2">
    <name type="scientific">Mycena chlorophos</name>
    <name type="common">Agaric fungus</name>
    <name type="synonym">Agaricus chlorophos</name>
    <dbReference type="NCBI Taxonomy" id="658473"/>
    <lineage>
        <taxon>Eukaryota</taxon>
        <taxon>Fungi</taxon>
        <taxon>Dikarya</taxon>
        <taxon>Basidiomycota</taxon>
        <taxon>Agaricomycotina</taxon>
        <taxon>Agaricomycetes</taxon>
        <taxon>Agaricomycetidae</taxon>
        <taxon>Agaricales</taxon>
        <taxon>Marasmiineae</taxon>
        <taxon>Mycenaceae</taxon>
        <taxon>Mycena</taxon>
    </lineage>
</organism>
<keyword evidence="2" id="KW-1185">Reference proteome</keyword>
<dbReference type="SUPFAM" id="SSF52047">
    <property type="entry name" value="RNI-like"/>
    <property type="match status" value="1"/>
</dbReference>
<gene>
    <name evidence="1" type="ORF">HMN09_01018400</name>
</gene>
<protein>
    <recommendedName>
        <fullName evidence="3">F-box domain-containing protein</fullName>
    </recommendedName>
</protein>
<comment type="caution">
    <text evidence="1">The sequence shown here is derived from an EMBL/GenBank/DDBJ whole genome shotgun (WGS) entry which is preliminary data.</text>
</comment>
<accession>A0A8H6SFU0</accession>
<dbReference type="Gene3D" id="3.80.10.10">
    <property type="entry name" value="Ribonuclease Inhibitor"/>
    <property type="match status" value="1"/>
</dbReference>
<evidence type="ECO:0000313" key="1">
    <source>
        <dbReference type="EMBL" id="KAF7297975.1"/>
    </source>
</evidence>
<evidence type="ECO:0008006" key="3">
    <source>
        <dbReference type="Google" id="ProtNLM"/>
    </source>
</evidence>
<dbReference type="InterPro" id="IPR032675">
    <property type="entry name" value="LRR_dom_sf"/>
</dbReference>
<dbReference type="AlphaFoldDB" id="A0A8H6SFU0"/>